<dbReference type="GO" id="GO:0004190">
    <property type="term" value="F:aspartic-type endopeptidase activity"/>
    <property type="evidence" value="ECO:0007669"/>
    <property type="project" value="UniProtKB-KW"/>
</dbReference>
<proteinExistence type="inferred from homology"/>
<accession>A0A0S3QUC7</accession>
<evidence type="ECO:0000256" key="1">
    <source>
        <dbReference type="ARBA" id="ARBA00006814"/>
    </source>
</evidence>
<dbReference type="STRING" id="1298851.TST_1144"/>
<keyword evidence="4 5" id="KW-0378">Hydrolase</keyword>
<evidence type="ECO:0000256" key="4">
    <source>
        <dbReference type="ARBA" id="ARBA00022801"/>
    </source>
</evidence>
<dbReference type="EMBL" id="AP013035">
    <property type="protein sequence ID" value="BAT71936.1"/>
    <property type="molecule type" value="Genomic_DNA"/>
</dbReference>
<dbReference type="OrthoDB" id="9792731at2"/>
<sequence>MRIAVIGLGNVLLGDDGVGVEAVRLFAQKFARKGVNCIDGGTSIMELPLYDYDAVVFVDAVRIPDKKPGEVVILKKEEIMSLSPSIKVSGHSLSIVDYLRILDFSDELPQEIFLVGIVGKKYDLGLGISEECREAIEEACRRIAILIDGLEGQNAHS</sequence>
<evidence type="ECO:0000256" key="3">
    <source>
        <dbReference type="ARBA" id="ARBA00022750"/>
    </source>
</evidence>
<keyword evidence="3" id="KW-0064">Aspartyl protease</keyword>
<dbReference type="GO" id="GO:0008047">
    <property type="term" value="F:enzyme activator activity"/>
    <property type="evidence" value="ECO:0007669"/>
    <property type="project" value="InterPro"/>
</dbReference>
<keyword evidence="2 5" id="KW-0645">Protease</keyword>
<evidence type="ECO:0000256" key="2">
    <source>
        <dbReference type="ARBA" id="ARBA00022670"/>
    </source>
</evidence>
<comment type="similarity">
    <text evidence="1">Belongs to the peptidase A31 family.</text>
</comment>
<dbReference type="PANTHER" id="PTHR30302">
    <property type="entry name" value="HYDROGENASE 1 MATURATION PROTEASE"/>
    <property type="match status" value="1"/>
</dbReference>
<dbReference type="KEGG" id="ttk:TST_1144"/>
<evidence type="ECO:0000313" key="5">
    <source>
        <dbReference type="EMBL" id="BAT71936.1"/>
    </source>
</evidence>
<dbReference type="PRINTS" id="PR00446">
    <property type="entry name" value="HYDRGNUPTAKE"/>
</dbReference>
<name>A0A0S3QUC7_THET7</name>
<dbReference type="GO" id="GO:0016485">
    <property type="term" value="P:protein processing"/>
    <property type="evidence" value="ECO:0007669"/>
    <property type="project" value="TreeGrafter"/>
</dbReference>
<dbReference type="CDD" id="cd00518">
    <property type="entry name" value="H2MP"/>
    <property type="match status" value="1"/>
</dbReference>
<dbReference type="AlphaFoldDB" id="A0A0S3QUC7"/>
<organism evidence="5 6">
    <name type="scientific">Thermosulfidibacter takaii (strain DSM 17441 / JCM 13301 / NBRC 103674 / ABI70S6)</name>
    <dbReference type="NCBI Taxonomy" id="1298851"/>
    <lineage>
        <taxon>Bacteria</taxon>
        <taxon>Pseudomonadati</taxon>
        <taxon>Thermosulfidibacterota</taxon>
        <taxon>Thermosulfidibacteria</taxon>
        <taxon>Thermosulfidibacterales</taxon>
        <taxon>Thermosulfidibacteraceae</taxon>
    </lineage>
</organism>
<protein>
    <submittedName>
        <fullName evidence="5">Hydrogenase 2 maturation protease</fullName>
        <ecNumber evidence="5">3.4.24.-</ecNumber>
    </submittedName>
</protein>
<dbReference type="EC" id="3.4.24.-" evidence="5"/>
<dbReference type="InterPro" id="IPR000671">
    <property type="entry name" value="Peptidase_A31"/>
</dbReference>
<dbReference type="Pfam" id="PF01750">
    <property type="entry name" value="HycI"/>
    <property type="match status" value="1"/>
</dbReference>
<gene>
    <name evidence="5" type="primary">hybD</name>
    <name evidence="5" type="ORF">TST_1144</name>
</gene>
<dbReference type="InterPro" id="IPR023430">
    <property type="entry name" value="Pept_HybD-like_dom_sf"/>
</dbReference>
<dbReference type="RefSeq" id="WP_068549931.1">
    <property type="nucleotide sequence ID" value="NZ_AP013035.1"/>
</dbReference>
<evidence type="ECO:0000313" key="6">
    <source>
        <dbReference type="Proteomes" id="UP000063234"/>
    </source>
</evidence>
<keyword evidence="6" id="KW-1185">Reference proteome</keyword>
<dbReference type="NCBIfam" id="TIGR00072">
    <property type="entry name" value="hydrog_prot"/>
    <property type="match status" value="1"/>
</dbReference>
<dbReference type="PANTHER" id="PTHR30302:SF1">
    <property type="entry name" value="HYDROGENASE 2 MATURATION PROTEASE"/>
    <property type="match status" value="1"/>
</dbReference>
<dbReference type="Gene3D" id="3.40.50.1450">
    <property type="entry name" value="HybD-like"/>
    <property type="match status" value="1"/>
</dbReference>
<reference evidence="6" key="1">
    <citation type="journal article" date="2018" name="Science">
        <title>A primordial and reversible TCA cycle in a facultatively chemolithoautotrophic thermophile.</title>
        <authorList>
            <person name="Nunoura T."/>
            <person name="Chikaraishi Y."/>
            <person name="Izaki R."/>
            <person name="Suwa T."/>
            <person name="Sato T."/>
            <person name="Harada T."/>
            <person name="Mori K."/>
            <person name="Kato Y."/>
            <person name="Miyazaki M."/>
            <person name="Shimamura S."/>
            <person name="Yanagawa K."/>
            <person name="Shuto A."/>
            <person name="Ohkouchi N."/>
            <person name="Fujita N."/>
            <person name="Takaki Y."/>
            <person name="Atomi H."/>
            <person name="Takai K."/>
        </authorList>
    </citation>
    <scope>NUCLEOTIDE SEQUENCE [LARGE SCALE GENOMIC DNA]</scope>
    <source>
        <strain evidence="6">DSM 17441 / JCM 13301 / NBRC 103674 / ABI70S6</strain>
    </source>
</reference>
<dbReference type="SUPFAM" id="SSF53163">
    <property type="entry name" value="HybD-like"/>
    <property type="match status" value="1"/>
</dbReference>
<dbReference type="Proteomes" id="UP000063234">
    <property type="component" value="Chromosome"/>
</dbReference>